<dbReference type="PROSITE" id="PS01047">
    <property type="entry name" value="HMA_1"/>
    <property type="match status" value="1"/>
</dbReference>
<sequence length="80" mass="8520">MTVADEMRTVMTTTAYTVTGMTCGHCAQSVTEELERLPEVSSVTVDLAGNRVTVVSGRPIEDGEVRAAVTEAGYELVGRI</sequence>
<dbReference type="InterPro" id="IPR006121">
    <property type="entry name" value="HMA_dom"/>
</dbReference>
<dbReference type="AlphaFoldDB" id="A0A2I2KJP0"/>
<organism evidence="3 4">
    <name type="scientific">Frankia canadensis</name>
    <dbReference type="NCBI Taxonomy" id="1836972"/>
    <lineage>
        <taxon>Bacteria</taxon>
        <taxon>Bacillati</taxon>
        <taxon>Actinomycetota</taxon>
        <taxon>Actinomycetes</taxon>
        <taxon>Frankiales</taxon>
        <taxon>Frankiaceae</taxon>
        <taxon>Frankia</taxon>
    </lineage>
</organism>
<dbReference type="Proteomes" id="UP000234331">
    <property type="component" value="Unassembled WGS sequence"/>
</dbReference>
<dbReference type="InterPro" id="IPR036163">
    <property type="entry name" value="HMA_dom_sf"/>
</dbReference>
<dbReference type="InterPro" id="IPR017969">
    <property type="entry name" value="Heavy-metal-associated_CS"/>
</dbReference>
<dbReference type="CDD" id="cd00371">
    <property type="entry name" value="HMA"/>
    <property type="match status" value="1"/>
</dbReference>
<evidence type="ECO:0000259" key="2">
    <source>
        <dbReference type="PROSITE" id="PS50846"/>
    </source>
</evidence>
<evidence type="ECO:0000256" key="1">
    <source>
        <dbReference type="ARBA" id="ARBA00022723"/>
    </source>
</evidence>
<protein>
    <submittedName>
        <fullName evidence="3">Putative regulator</fullName>
    </submittedName>
</protein>
<dbReference type="Gene3D" id="3.30.70.100">
    <property type="match status" value="1"/>
</dbReference>
<evidence type="ECO:0000313" key="3">
    <source>
        <dbReference type="EMBL" id="SNQ45883.1"/>
    </source>
</evidence>
<evidence type="ECO:0000313" key="4">
    <source>
        <dbReference type="Proteomes" id="UP000234331"/>
    </source>
</evidence>
<dbReference type="SUPFAM" id="SSF55008">
    <property type="entry name" value="HMA, heavy metal-associated domain"/>
    <property type="match status" value="1"/>
</dbReference>
<dbReference type="Pfam" id="PF00403">
    <property type="entry name" value="HMA"/>
    <property type="match status" value="1"/>
</dbReference>
<dbReference type="PROSITE" id="PS50846">
    <property type="entry name" value="HMA_2"/>
    <property type="match status" value="1"/>
</dbReference>
<name>A0A2I2KJP0_9ACTN</name>
<keyword evidence="4" id="KW-1185">Reference proteome</keyword>
<dbReference type="EMBL" id="FZMO01000020">
    <property type="protein sequence ID" value="SNQ45883.1"/>
    <property type="molecule type" value="Genomic_DNA"/>
</dbReference>
<feature type="domain" description="HMA" evidence="2">
    <location>
        <begin position="12"/>
        <end position="77"/>
    </location>
</feature>
<accession>A0A2I2KJP0</accession>
<reference evidence="3 4" key="1">
    <citation type="submission" date="2017-06" db="EMBL/GenBank/DDBJ databases">
        <authorList>
            <person name="Kim H.J."/>
            <person name="Triplett B.A."/>
        </authorList>
    </citation>
    <scope>NUCLEOTIDE SEQUENCE [LARGE SCALE GENOMIC DNA]</scope>
    <source>
        <strain evidence="3">FRACA_ARgP5</strain>
    </source>
</reference>
<keyword evidence="1" id="KW-0479">Metal-binding</keyword>
<gene>
    <name evidence="3" type="ORF">FRACA_1160017</name>
</gene>
<proteinExistence type="predicted"/>
<dbReference type="GO" id="GO:0046872">
    <property type="term" value="F:metal ion binding"/>
    <property type="evidence" value="ECO:0007669"/>
    <property type="project" value="UniProtKB-KW"/>
</dbReference>